<proteinExistence type="predicted"/>
<name>A0A8J2K4M7_9HEXA</name>
<keyword evidence="2" id="KW-1185">Reference proteome</keyword>
<gene>
    <name evidence="1" type="ORF">AFUS01_LOCUS18212</name>
</gene>
<protein>
    <submittedName>
        <fullName evidence="1">Uncharacterized protein</fullName>
    </submittedName>
</protein>
<sequence length="92" mass="10518">MHPTVSEHELRIHNMMVVTRGGKNLRESHTCFPLLLDAIPLYHFIGLLVYKGEVIQDLQWVGMTDICATQDDITIPQDERVTLKNSAEMNDI</sequence>
<dbReference type="AlphaFoldDB" id="A0A8J2K4M7"/>
<organism evidence="1 2">
    <name type="scientific">Allacma fusca</name>
    <dbReference type="NCBI Taxonomy" id="39272"/>
    <lineage>
        <taxon>Eukaryota</taxon>
        <taxon>Metazoa</taxon>
        <taxon>Ecdysozoa</taxon>
        <taxon>Arthropoda</taxon>
        <taxon>Hexapoda</taxon>
        <taxon>Collembola</taxon>
        <taxon>Symphypleona</taxon>
        <taxon>Sminthuridae</taxon>
        <taxon>Allacma</taxon>
    </lineage>
</organism>
<reference evidence="1" key="1">
    <citation type="submission" date="2021-06" db="EMBL/GenBank/DDBJ databases">
        <authorList>
            <person name="Hodson N. C."/>
            <person name="Mongue J. A."/>
            <person name="Jaron S. K."/>
        </authorList>
    </citation>
    <scope>NUCLEOTIDE SEQUENCE</scope>
</reference>
<comment type="caution">
    <text evidence="1">The sequence shown here is derived from an EMBL/GenBank/DDBJ whole genome shotgun (WGS) entry which is preliminary data.</text>
</comment>
<evidence type="ECO:0000313" key="2">
    <source>
        <dbReference type="Proteomes" id="UP000708208"/>
    </source>
</evidence>
<evidence type="ECO:0000313" key="1">
    <source>
        <dbReference type="EMBL" id="CAG7729504.1"/>
    </source>
</evidence>
<dbReference type="EMBL" id="CAJVCH010179418">
    <property type="protein sequence ID" value="CAG7729504.1"/>
    <property type="molecule type" value="Genomic_DNA"/>
</dbReference>
<accession>A0A8J2K4M7</accession>
<dbReference type="Proteomes" id="UP000708208">
    <property type="component" value="Unassembled WGS sequence"/>
</dbReference>